<dbReference type="InterPro" id="IPR036390">
    <property type="entry name" value="WH_DNA-bd_sf"/>
</dbReference>
<dbReference type="InterPro" id="IPR011545">
    <property type="entry name" value="DEAD/DEAH_box_helicase_dom"/>
</dbReference>
<dbReference type="Gene3D" id="1.10.3380.10">
    <property type="entry name" value="Sec63 N-terminal domain-like domain"/>
    <property type="match status" value="2"/>
</dbReference>
<dbReference type="SUPFAM" id="SSF52540">
    <property type="entry name" value="P-loop containing nucleoside triphosphate hydrolases"/>
    <property type="match status" value="3"/>
</dbReference>
<dbReference type="InterPro" id="IPR050474">
    <property type="entry name" value="Hel308_SKI2-like"/>
</dbReference>
<protein>
    <recommendedName>
        <fullName evidence="9">Activating signal cointegrator 1 complex subunit 3</fullName>
    </recommendedName>
</protein>
<feature type="domain" description="Helicase ATP-binding" evidence="5">
    <location>
        <begin position="1268"/>
        <end position="1442"/>
    </location>
</feature>
<dbReference type="Gene3D" id="3.40.50.300">
    <property type="entry name" value="P-loop containing nucleotide triphosphate hydrolases"/>
    <property type="match status" value="4"/>
</dbReference>
<dbReference type="SMART" id="SM00490">
    <property type="entry name" value="HELICc"/>
    <property type="match status" value="2"/>
</dbReference>
<name>A0A9N9SF04_PHACE</name>
<feature type="domain" description="Helicase C-terminal" evidence="6">
    <location>
        <begin position="641"/>
        <end position="850"/>
    </location>
</feature>
<gene>
    <name evidence="7" type="ORF">PHAECO_LOCUS4575</name>
</gene>
<dbReference type="Pfam" id="PF02889">
    <property type="entry name" value="Sec63"/>
    <property type="match status" value="2"/>
</dbReference>
<dbReference type="Gene3D" id="1.10.10.10">
    <property type="entry name" value="Winged helix-like DNA-binding domain superfamily/Winged helix DNA-binding domain"/>
    <property type="match status" value="2"/>
</dbReference>
<dbReference type="CDD" id="cd18795">
    <property type="entry name" value="SF2_C_Ski2"/>
    <property type="match status" value="2"/>
</dbReference>
<dbReference type="GO" id="GO:0016787">
    <property type="term" value="F:hydrolase activity"/>
    <property type="evidence" value="ECO:0007669"/>
    <property type="project" value="UniProtKB-KW"/>
</dbReference>
<dbReference type="SMART" id="SM00487">
    <property type="entry name" value="DEXDc"/>
    <property type="match status" value="2"/>
</dbReference>
<dbReference type="Pfam" id="PF00271">
    <property type="entry name" value="Helicase_C"/>
    <property type="match status" value="2"/>
</dbReference>
<dbReference type="Gene3D" id="2.60.40.150">
    <property type="entry name" value="C2 domain"/>
    <property type="match status" value="2"/>
</dbReference>
<evidence type="ECO:0000256" key="1">
    <source>
        <dbReference type="ARBA" id="ARBA00022741"/>
    </source>
</evidence>
<dbReference type="EMBL" id="OU896721">
    <property type="protein sequence ID" value="CAG9817105.1"/>
    <property type="molecule type" value="Genomic_DNA"/>
</dbReference>
<reference evidence="7" key="1">
    <citation type="submission" date="2022-01" db="EMBL/GenBank/DDBJ databases">
        <authorList>
            <person name="King R."/>
        </authorList>
    </citation>
    <scope>NUCLEOTIDE SEQUENCE</scope>
</reference>
<evidence type="ECO:0000256" key="2">
    <source>
        <dbReference type="ARBA" id="ARBA00022801"/>
    </source>
</evidence>
<dbReference type="FunFam" id="1.10.3380.10:FF:000002">
    <property type="entry name" value="Activating signal cointegrator 1 complex subunit 3"/>
    <property type="match status" value="1"/>
</dbReference>
<evidence type="ECO:0000259" key="6">
    <source>
        <dbReference type="PROSITE" id="PS51194"/>
    </source>
</evidence>
<dbReference type="FunFam" id="3.40.50.300:FF:000231">
    <property type="entry name" value="Activating signal cointegrator 1 complex subunit 3"/>
    <property type="match status" value="1"/>
</dbReference>
<dbReference type="InterPro" id="IPR003593">
    <property type="entry name" value="AAA+_ATPase"/>
</dbReference>
<feature type="domain" description="Helicase ATP-binding" evidence="5">
    <location>
        <begin position="426"/>
        <end position="609"/>
    </location>
</feature>
<dbReference type="CDD" id="cd18020">
    <property type="entry name" value="DEXHc_ASCC3_1"/>
    <property type="match status" value="1"/>
</dbReference>
<dbReference type="InterPro" id="IPR001650">
    <property type="entry name" value="Helicase_C-like"/>
</dbReference>
<dbReference type="PROSITE" id="PS51192">
    <property type="entry name" value="HELICASE_ATP_BIND_1"/>
    <property type="match status" value="2"/>
</dbReference>
<dbReference type="InterPro" id="IPR014001">
    <property type="entry name" value="Helicase_ATP-bd"/>
</dbReference>
<dbReference type="InterPro" id="IPR004179">
    <property type="entry name" value="Sec63-dom"/>
</dbReference>
<proteinExistence type="predicted"/>
<dbReference type="OrthoDB" id="5575at2759"/>
<evidence type="ECO:0000256" key="3">
    <source>
        <dbReference type="ARBA" id="ARBA00022806"/>
    </source>
</evidence>
<keyword evidence="2" id="KW-0378">Hydrolase</keyword>
<dbReference type="SUPFAM" id="SSF46785">
    <property type="entry name" value="Winged helix' DNA-binding domain"/>
    <property type="match status" value="2"/>
</dbReference>
<dbReference type="InterPro" id="IPR027417">
    <property type="entry name" value="P-loop_NTPase"/>
</dbReference>
<dbReference type="InterPro" id="IPR035892">
    <property type="entry name" value="C2_domain_sf"/>
</dbReference>
<dbReference type="FunFam" id="1.10.10.10:FF:000024">
    <property type="entry name" value="U5 small nuclear ribonucleoprotein helicase"/>
    <property type="match status" value="1"/>
</dbReference>
<dbReference type="FunFam" id="3.40.50.300:FF:000062">
    <property type="entry name" value="U5 small nuclear ribonucleoprotein helicase"/>
    <property type="match status" value="1"/>
</dbReference>
<dbReference type="GO" id="GO:0003676">
    <property type="term" value="F:nucleic acid binding"/>
    <property type="evidence" value="ECO:0007669"/>
    <property type="project" value="InterPro"/>
</dbReference>
<evidence type="ECO:0000259" key="5">
    <source>
        <dbReference type="PROSITE" id="PS51192"/>
    </source>
</evidence>
<evidence type="ECO:0008006" key="9">
    <source>
        <dbReference type="Google" id="ProtNLM"/>
    </source>
</evidence>
<dbReference type="GO" id="GO:0004386">
    <property type="term" value="F:helicase activity"/>
    <property type="evidence" value="ECO:0007669"/>
    <property type="project" value="UniProtKB-KW"/>
</dbReference>
<dbReference type="PROSITE" id="PS51194">
    <property type="entry name" value="HELICASE_CTER"/>
    <property type="match status" value="2"/>
</dbReference>
<dbReference type="PIRSF" id="PIRSF039073">
    <property type="entry name" value="BRR2"/>
    <property type="match status" value="1"/>
</dbReference>
<keyword evidence="4" id="KW-0067">ATP-binding</keyword>
<reference evidence="7" key="2">
    <citation type="submission" date="2022-10" db="EMBL/GenBank/DDBJ databases">
        <authorList>
            <consortium name="ENA_rothamsted_submissions"/>
            <consortium name="culmorum"/>
            <person name="King R."/>
        </authorList>
    </citation>
    <scope>NUCLEOTIDE SEQUENCE</scope>
</reference>
<evidence type="ECO:0000256" key="4">
    <source>
        <dbReference type="ARBA" id="ARBA00022840"/>
    </source>
</evidence>
<dbReference type="PANTHER" id="PTHR47961:SF13">
    <property type="entry name" value="ACTIVATING SIGNAL COINTEGRATOR 1 COMPLEX SUBUNIT 3"/>
    <property type="match status" value="1"/>
</dbReference>
<keyword evidence="1" id="KW-0547">Nucleotide-binding</keyword>
<evidence type="ECO:0000313" key="8">
    <source>
        <dbReference type="Proteomes" id="UP001153737"/>
    </source>
</evidence>
<sequence>MNFFTDYHGVQRFQDGPVIPYSVSECEYERLVNVFKFSDNISSAEGLVYLKYLHNVVKKQVAAKISDDIPIHDVVYDVLTRVVKKYKEKHELDTKVFSGLPQSHIKKIEQFLQNLADKLPNNFYRRTSKMSYSEYQRKDPREGFTPIDPMFYIPMRDDFPEIVETERSKKDEFSLLYVKQKEYNSTVNAESSSYPLETMFECYRDSIPSYNYREFKAIVNTELNSSKSDEEVMEYFVETFGYGAIDFLTEIIRHRDKRIDYSSPVYEGDRTGNKQNPAGIVAGQVTVQSEKESILSKKLRKMEKKDKSKFSSTDIRQTEIEYEVAKSTPIFKKAAPQRLDPLEYPHVHDQLRDHMITTKYDGVSICQPENAVKKVTADYAEFTIPGGKKSEIDDMELVKVSSLDPTGQLVFRDLKKFNRIQSEVFPVAYHSNENMLVCAPTGAGKTNIALLAIVHQIRGHMEGSLIRKNDFKIVYVCPMKALATEMVSNFSKKLAPIGITVKEWTGDMQLGKKEVAETQMLVTTPEKWDVITRKGAVDTEVVGLVKLLIIDEVHLLNGSRGPVIEALVARTLRQVVSSQSMIRIVALSATLPGYLDVATFLKVHPPTGLFFFDNRFRSVPLTTTFVGCKKKNENETMDMVCYEKIVGFIREGHQAMVFVTARNATATVAKKLIEIAQVKGTLPLFEPERSVKISRSGFKNGDLGFLVPQGFGIHHAGMVRSDRLEVERLFRVGELKVIVCTTTLAWGVNLPAHAVIIRGTLHYDAAKSTFVDMDMLDVQQIFGRAGRPQYDTSGHGIIITNMPNMSKYMGLMLSQMPIESQFLNCVPDNLNAEIVLGTVSNTKEAMEWLANTFLFVRIKKNPLVYGLTYNEIWDTNQFNQFLQFQLDTAAKTLEKSQMIRFDTSLGELRPTNFGRIASFYYISYRTMELFYERFHRHISEAELIQLICEASEFAQIQVRKEEIHELDRLREYNEYDIDLDFTSHVSKVIILLEANISRAQIRVTSLVSDTIFIMQTVTRLARALFEIAKDKDFALQFSRTLAMAQMLEQQMWPDLHPLLQFKELAPHLNTHRATEVLNMPMWELKEMSERELESLFRSRHVGSRVRHYCQIFPQVDVEYIVKPITEGVIRVTLFIFAKFRWDQSVHGTVQHYYAWVEDPQHDSVYDMERFIVTKKMCAKDEPVELTLTVPLTQPLSLEYFIRVVNSQFMHSETTQVINLQDLKLFTSDSFQTRILDLQPLPKSVLQKKSFEDLYPFTHFNAVQSQVFHSCFHTDTPIILGAPTGSGKTIVAELCILRLFLQNPNLKVVYIAPMKALVRERVLDWSKKFSKIGKNVVEVTGDITPRSEFIRSANIIITTPEKWDAMSRNWMEKDFVKEVGLMVIDEIHLLGEDRGPVLEVIVSRMNCINMKTKKSVRVVGLSTAMANPGDLAYWLNTDKRGIFNFSSAVRPVPLEIHLQGFEVKHYCPRMAAMNKSVYQAICQYASESSALIFVSSRKQTRITGYELMKFLLSESNPQKWLHCDSNELEDIKCRIVDQDLAQLLTFGIGMHHAALTDTDRTIIEELYVSQKIQVLIATATLAWGVNFPARLVIVKGTEYFDGATKRYVDMPITDVIQMVGRAGRPQFDTTGVACVMVQESKKNFYRKFLFEPFPVESNLLELLPVHVNAEIANGNIATKGQLIEFIESTFFYRRLLANPTYYQMEQNQTVDEYVNDLADSVVATLQDHDCVVAQEGEMKLFYESTFLGMLAAQYYLSYKTIHFLSENMQPDSSIEDLLDLVCQVEEYRLLPVRHNEDNINRDLVRELGLKTSFAYDSPCLKALVMLRCYLLDVNLPNQEYVLDLKSVLDQIIRIIHAMMNLAAGRNWLNCTIKLIYFCQMLIQGYMVNVSNLMMLPYINTQNLQSLIREFRKLSSSNVDISIPYLRSKMLDKNAAKGIVKVMDEVLGSSSSKEVLRKMKDFPILTVRTTVRNIGDNSIISSVKEHNGYSMKSSPDKQCIFELIISREGSSKMNVYSKKLNKQKEEFWFLIFVEGDSMSFRKFSFNRNTKKIEIPFQVPSGRGNQPQGHRKFIKTNSHFFLGTFSYKMYIMSDCYIGFDQLLTYRLEVG</sequence>
<dbReference type="InterPro" id="IPR057842">
    <property type="entry name" value="WH_MER3"/>
</dbReference>
<dbReference type="GO" id="GO:0005524">
    <property type="term" value="F:ATP binding"/>
    <property type="evidence" value="ECO:0007669"/>
    <property type="project" value="UniProtKB-KW"/>
</dbReference>
<dbReference type="FunFam" id="3.40.50.300:FF:000102">
    <property type="entry name" value="RNA helicase, activating signal cointegrator 1"/>
    <property type="match status" value="1"/>
</dbReference>
<dbReference type="SMART" id="SM00382">
    <property type="entry name" value="AAA"/>
    <property type="match status" value="2"/>
</dbReference>
<accession>A0A9N9SF04</accession>
<dbReference type="InterPro" id="IPR036388">
    <property type="entry name" value="WH-like_DNA-bd_sf"/>
</dbReference>
<evidence type="ECO:0000313" key="7">
    <source>
        <dbReference type="EMBL" id="CAG9817105.1"/>
    </source>
</evidence>
<organism evidence="7 8">
    <name type="scientific">Phaedon cochleariae</name>
    <name type="common">Mustard beetle</name>
    <dbReference type="NCBI Taxonomy" id="80249"/>
    <lineage>
        <taxon>Eukaryota</taxon>
        <taxon>Metazoa</taxon>
        <taxon>Ecdysozoa</taxon>
        <taxon>Arthropoda</taxon>
        <taxon>Hexapoda</taxon>
        <taxon>Insecta</taxon>
        <taxon>Pterygota</taxon>
        <taxon>Neoptera</taxon>
        <taxon>Endopterygota</taxon>
        <taxon>Coleoptera</taxon>
        <taxon>Polyphaga</taxon>
        <taxon>Cucujiformia</taxon>
        <taxon>Chrysomeloidea</taxon>
        <taxon>Chrysomelidae</taxon>
        <taxon>Chrysomelinae</taxon>
        <taxon>Chrysomelini</taxon>
        <taxon>Phaedon</taxon>
    </lineage>
</organism>
<dbReference type="Pfam" id="PF00270">
    <property type="entry name" value="DEAD"/>
    <property type="match status" value="2"/>
</dbReference>
<keyword evidence="3" id="KW-0347">Helicase</keyword>
<dbReference type="SUPFAM" id="SSF158702">
    <property type="entry name" value="Sec63 N-terminal domain-like"/>
    <property type="match status" value="2"/>
</dbReference>
<dbReference type="PANTHER" id="PTHR47961">
    <property type="entry name" value="DNA POLYMERASE THETA, PUTATIVE (AFU_ORTHOLOGUE AFUA_1G05260)-RELATED"/>
    <property type="match status" value="1"/>
</dbReference>
<keyword evidence="8" id="KW-1185">Reference proteome</keyword>
<dbReference type="SMART" id="SM00973">
    <property type="entry name" value="Sec63"/>
    <property type="match status" value="2"/>
</dbReference>
<feature type="domain" description="Helicase C-terminal" evidence="6">
    <location>
        <begin position="1475"/>
        <end position="1670"/>
    </location>
</feature>
<dbReference type="Pfam" id="PF23445">
    <property type="entry name" value="WHD_SNRNP200"/>
    <property type="match status" value="2"/>
</dbReference>
<dbReference type="Proteomes" id="UP001153737">
    <property type="component" value="Chromosome 15"/>
</dbReference>